<dbReference type="InterPro" id="IPR035396">
    <property type="entry name" value="Bac_rhamnosid6H"/>
</dbReference>
<dbReference type="GeneID" id="67028487"/>
<proteinExistence type="predicted"/>
<gene>
    <name evidence="5" type="ORF">RhiXN_06208</name>
</gene>
<dbReference type="Gene3D" id="1.50.10.10">
    <property type="match status" value="1"/>
</dbReference>
<dbReference type="EMBL" id="CP059664">
    <property type="protein sequence ID" value="QRW21219.1"/>
    <property type="molecule type" value="Genomic_DNA"/>
</dbReference>
<dbReference type="RefSeq" id="XP_043181456.1">
    <property type="nucleotide sequence ID" value="XM_043326024.1"/>
</dbReference>
<dbReference type="SUPFAM" id="SSF48208">
    <property type="entry name" value="Six-hairpin glycosidases"/>
    <property type="match status" value="1"/>
</dbReference>
<dbReference type="KEGG" id="rsx:RhiXN_06208"/>
<dbReference type="InterPro" id="IPR008928">
    <property type="entry name" value="6-hairpin_glycosidase_sf"/>
</dbReference>
<dbReference type="Proteomes" id="UP000650533">
    <property type="component" value="Chromosome 7"/>
</dbReference>
<organism evidence="5 6">
    <name type="scientific">Rhizoctonia solani</name>
    <dbReference type="NCBI Taxonomy" id="456999"/>
    <lineage>
        <taxon>Eukaryota</taxon>
        <taxon>Fungi</taxon>
        <taxon>Dikarya</taxon>
        <taxon>Basidiomycota</taxon>
        <taxon>Agaricomycotina</taxon>
        <taxon>Agaricomycetes</taxon>
        <taxon>Cantharellales</taxon>
        <taxon>Ceratobasidiaceae</taxon>
        <taxon>Rhizoctonia</taxon>
    </lineage>
</organism>
<dbReference type="Gene3D" id="2.60.420.10">
    <property type="entry name" value="Maltose phosphorylase, domain 3"/>
    <property type="match status" value="1"/>
</dbReference>
<feature type="domain" description="Alpha-L-rhamnosidase six-hairpin glycosidase" evidence="3">
    <location>
        <begin position="463"/>
        <end position="639"/>
    </location>
</feature>
<evidence type="ECO:0000256" key="2">
    <source>
        <dbReference type="SAM" id="SignalP"/>
    </source>
</evidence>
<accession>A0A8H8SX63</accession>
<dbReference type="GO" id="GO:0003824">
    <property type="term" value="F:catalytic activity"/>
    <property type="evidence" value="ECO:0007669"/>
    <property type="project" value="UniProtKB-ARBA"/>
</dbReference>
<feature type="domain" description="Alpha-L-rhamnosidase C-terminal" evidence="4">
    <location>
        <begin position="755"/>
        <end position="825"/>
    </location>
</feature>
<dbReference type="Pfam" id="PF17389">
    <property type="entry name" value="Bac_rhamnosid6H"/>
    <property type="match status" value="1"/>
</dbReference>
<evidence type="ECO:0000259" key="4">
    <source>
        <dbReference type="Pfam" id="PF17390"/>
    </source>
</evidence>
<sequence>MRAVLLYIPMHTLLISTFGVLHVFGAVIGQPHVEPPTFLNQLFRPVVPYTFRPTKVHSTKGSVSNADGLVQSSGPSSRNGTQTVTKLSPNSSIILDFGLNVGGYPLFEFGSGALDHTAAIRYTVSESLAALKPGVGDGYPFMGFAGARSRSEVISVPGWGERWLGGAIQGGQRFILVEHITGTSDITINEVGFQAATDVTPIPDLPGAFNSSDEYLNELWMAGARTVQLGCTSKGSIAPAWHVSAIGTLIESKNIAVHQKGQVWGQVDFSISIYVISGSIFTVNKGNLFAPEPGPTVFSLIFGPDGAGTFSRYQGSSVDFPSGLLTPGKWHNLKFSVRGDTNASMTLSINEVQIGAVSFDGTPSAGPLGISAGTDTAVIVKNFLVQDIDGNTLYFNSMTSQSALEDFATGTNYYGTELRETEWYGQGISRFLVPQWQFYSTANVEAVAGSLLLFTGIQDAQGQISTSILPSAVPSEVPTNEWIGNDFYSLVYAISAANAWYEWYQYTGDVQFLKKWWPAIKRDIEYGLSFLDRATGLVTVEGYTSLNFNYYDGTTPGTHISANSIVVWALRNAALISDDIGDSVASEYREVADKIEKAVNDRLFSKRTGAYILVDGNDTVGISQDGNSYAILSGIASAPGAPSSASAVIEAMRTLDTPFGPLSFSNTSRFLPIVSPYASGFHTWAAFEAGMDDEAIRLMRTVWKNQTDVNNPWYTGMTWEFINGTSGEPYNSQSSSQAHGWGSAPTWQLSRYVLGVSPAAPGYSTWSFAPRTVGLTYANGRVPTPWGTIVASWESTESGFKMQISAPPGTDGTIVVPRAANKTVNINGVSIGPSGNTTLPEGITWAGVDGNSYRVNVTSGKNTMSISVR</sequence>
<dbReference type="InterPro" id="IPR012341">
    <property type="entry name" value="6hp_glycosidase-like_sf"/>
</dbReference>
<dbReference type="Pfam" id="PF17390">
    <property type="entry name" value="Bac_rhamnosid_C"/>
    <property type="match status" value="1"/>
</dbReference>
<keyword evidence="2" id="KW-0732">Signal</keyword>
<feature type="chain" id="PRO_5034899050" evidence="2">
    <location>
        <begin position="26"/>
        <end position="869"/>
    </location>
</feature>
<feature type="signal peptide" evidence="2">
    <location>
        <begin position="1"/>
        <end position="25"/>
    </location>
</feature>
<dbReference type="GO" id="GO:0005975">
    <property type="term" value="P:carbohydrate metabolic process"/>
    <property type="evidence" value="ECO:0007669"/>
    <property type="project" value="InterPro"/>
</dbReference>
<dbReference type="PANTHER" id="PTHR34987">
    <property type="entry name" value="C, PUTATIVE (AFU_ORTHOLOGUE AFUA_3G02880)-RELATED"/>
    <property type="match status" value="1"/>
</dbReference>
<dbReference type="PANTHER" id="PTHR34987:SF4">
    <property type="entry name" value="ALPHA-L-RHAMNOSIDASE C-TERMINAL DOMAIN-CONTAINING PROTEIN"/>
    <property type="match status" value="1"/>
</dbReference>
<evidence type="ECO:0000259" key="3">
    <source>
        <dbReference type="Pfam" id="PF17389"/>
    </source>
</evidence>
<dbReference type="AlphaFoldDB" id="A0A8H8SX63"/>
<evidence type="ECO:0000313" key="5">
    <source>
        <dbReference type="EMBL" id="QRW21219.1"/>
    </source>
</evidence>
<evidence type="ECO:0000256" key="1">
    <source>
        <dbReference type="SAM" id="MobiDB-lite"/>
    </source>
</evidence>
<feature type="compositionally biased region" description="Polar residues" evidence="1">
    <location>
        <begin position="59"/>
        <end position="85"/>
    </location>
</feature>
<evidence type="ECO:0000313" key="6">
    <source>
        <dbReference type="Proteomes" id="UP000650533"/>
    </source>
</evidence>
<protein>
    <submittedName>
        <fullName evidence="5">Alpha-L-rhamnosidase</fullName>
    </submittedName>
</protein>
<reference evidence="5" key="1">
    <citation type="submission" date="2020-05" db="EMBL/GenBank/DDBJ databases">
        <title>Evolutionary and genomic comparisons of hybrid uninucleate and nonhybrid Rhizoctonia fungi.</title>
        <authorList>
            <person name="Li C."/>
            <person name="Chen X."/>
        </authorList>
    </citation>
    <scope>NUCLEOTIDE SEQUENCE</scope>
    <source>
        <strain evidence="5">AG-1 IA</strain>
    </source>
</reference>
<dbReference type="InterPro" id="IPR035398">
    <property type="entry name" value="Bac_rhamnosid_C"/>
</dbReference>
<name>A0A8H8SX63_9AGAM</name>
<feature type="region of interest" description="Disordered" evidence="1">
    <location>
        <begin position="58"/>
        <end position="85"/>
    </location>
</feature>